<proteinExistence type="predicted"/>
<comment type="caution">
    <text evidence="2">The sequence shown here is derived from an EMBL/GenBank/DDBJ whole genome shotgun (WGS) entry which is preliminary data.</text>
</comment>
<keyword evidence="3" id="KW-1185">Reference proteome</keyword>
<keyword evidence="1" id="KW-0472">Membrane</keyword>
<dbReference type="Proteomes" id="UP001352263">
    <property type="component" value="Unassembled WGS sequence"/>
</dbReference>
<feature type="transmembrane region" description="Helical" evidence="1">
    <location>
        <begin position="38"/>
        <end position="55"/>
    </location>
</feature>
<accession>A0ABU6JF47</accession>
<organism evidence="2 3">
    <name type="scientific">Noviherbaspirillum album</name>
    <dbReference type="NCBI Taxonomy" id="3080276"/>
    <lineage>
        <taxon>Bacteria</taxon>
        <taxon>Pseudomonadati</taxon>
        <taxon>Pseudomonadota</taxon>
        <taxon>Betaproteobacteria</taxon>
        <taxon>Burkholderiales</taxon>
        <taxon>Oxalobacteraceae</taxon>
        <taxon>Noviherbaspirillum</taxon>
    </lineage>
</organism>
<dbReference type="EMBL" id="JAWIIV010000028">
    <property type="protein sequence ID" value="MEC4722296.1"/>
    <property type="molecule type" value="Genomic_DNA"/>
</dbReference>
<keyword evidence="1" id="KW-0812">Transmembrane</keyword>
<evidence type="ECO:0000256" key="1">
    <source>
        <dbReference type="SAM" id="Phobius"/>
    </source>
</evidence>
<protein>
    <submittedName>
        <fullName evidence="2">Uncharacterized protein</fullName>
    </submittedName>
</protein>
<evidence type="ECO:0000313" key="2">
    <source>
        <dbReference type="EMBL" id="MEC4722296.1"/>
    </source>
</evidence>
<name>A0ABU6JF47_9BURK</name>
<reference evidence="2 3" key="1">
    <citation type="submission" date="2023-10" db="EMBL/GenBank/DDBJ databases">
        <title>Noviherbaspirillum sp. CPCC 100848 genome assembly.</title>
        <authorList>
            <person name="Li X.Y."/>
            <person name="Fang X.M."/>
        </authorList>
    </citation>
    <scope>NUCLEOTIDE SEQUENCE [LARGE SCALE GENOMIC DNA]</scope>
    <source>
        <strain evidence="2 3">CPCC 100848</strain>
    </source>
</reference>
<evidence type="ECO:0000313" key="3">
    <source>
        <dbReference type="Proteomes" id="UP001352263"/>
    </source>
</evidence>
<sequence>MVASFREMPEQVEHPFVEIRLEPAGLVPPSDVVDVSRQWVAVYCFFIVLSVPLYLERFGLLFAKRFLFGKPEEKAKMMLLGNNRDSICLTTDFFLSQH</sequence>
<keyword evidence="1" id="KW-1133">Transmembrane helix</keyword>
<gene>
    <name evidence="2" type="ORF">RY831_24340</name>
</gene>